<feature type="chain" id="PRO_5035179859" evidence="2">
    <location>
        <begin position="24"/>
        <end position="124"/>
    </location>
</feature>
<evidence type="ECO:0000313" key="3">
    <source>
        <dbReference type="EMBL" id="GHF67681.1"/>
    </source>
</evidence>
<feature type="region of interest" description="Disordered" evidence="1">
    <location>
        <begin position="67"/>
        <end position="87"/>
    </location>
</feature>
<dbReference type="Proteomes" id="UP000626220">
    <property type="component" value="Unassembled WGS sequence"/>
</dbReference>
<evidence type="ECO:0000313" key="4">
    <source>
        <dbReference type="Proteomes" id="UP000626220"/>
    </source>
</evidence>
<evidence type="ECO:0000256" key="2">
    <source>
        <dbReference type="SAM" id="SignalP"/>
    </source>
</evidence>
<name>A0A8J3MA95_9RHOB</name>
<gene>
    <name evidence="3" type="ORF">GCM10017056_43560</name>
</gene>
<comment type="caution">
    <text evidence="3">The sequence shown here is derived from an EMBL/GenBank/DDBJ whole genome shotgun (WGS) entry which is preliminary data.</text>
</comment>
<protein>
    <submittedName>
        <fullName evidence="3">Uncharacterized protein</fullName>
    </submittedName>
</protein>
<dbReference type="RefSeq" id="WP_189682242.1">
    <property type="nucleotide sequence ID" value="NZ_BNCJ01000020.1"/>
</dbReference>
<dbReference type="EMBL" id="BNCJ01000020">
    <property type="protein sequence ID" value="GHF67681.1"/>
    <property type="molecule type" value="Genomic_DNA"/>
</dbReference>
<reference evidence="3" key="2">
    <citation type="submission" date="2020-09" db="EMBL/GenBank/DDBJ databases">
        <authorList>
            <person name="Sun Q."/>
            <person name="Kim S."/>
        </authorList>
    </citation>
    <scope>NUCLEOTIDE SEQUENCE</scope>
    <source>
        <strain evidence="3">KCTC 42650</strain>
    </source>
</reference>
<proteinExistence type="predicted"/>
<dbReference type="AlphaFoldDB" id="A0A8J3MA95"/>
<keyword evidence="4" id="KW-1185">Reference proteome</keyword>
<sequence>MKWIAGIVAVGLSLSSLPQIASAQAVAVGGSAASGALGEARSRLVCGTATLVSAQYLGNGSLRVTCRQDGPDQRQSRNGRNPLEGGLGAQPAAIAVITVGALGALIGSKNSSTTTSTAPVYSDR</sequence>
<feature type="signal peptide" evidence="2">
    <location>
        <begin position="1"/>
        <end position="23"/>
    </location>
</feature>
<keyword evidence="2" id="KW-0732">Signal</keyword>
<accession>A0A8J3MA95</accession>
<evidence type="ECO:0000256" key="1">
    <source>
        <dbReference type="SAM" id="MobiDB-lite"/>
    </source>
</evidence>
<reference evidence="3" key="1">
    <citation type="journal article" date="2014" name="Int. J. Syst. Evol. Microbiol.">
        <title>Complete genome sequence of Corynebacterium casei LMG S-19264T (=DSM 44701T), isolated from a smear-ripened cheese.</title>
        <authorList>
            <consortium name="US DOE Joint Genome Institute (JGI-PGF)"/>
            <person name="Walter F."/>
            <person name="Albersmeier A."/>
            <person name="Kalinowski J."/>
            <person name="Ruckert C."/>
        </authorList>
    </citation>
    <scope>NUCLEOTIDE SEQUENCE</scope>
    <source>
        <strain evidence="3">KCTC 42650</strain>
    </source>
</reference>
<organism evidence="3 4">
    <name type="scientific">Seohaeicola zhoushanensis</name>
    <dbReference type="NCBI Taxonomy" id="1569283"/>
    <lineage>
        <taxon>Bacteria</taxon>
        <taxon>Pseudomonadati</taxon>
        <taxon>Pseudomonadota</taxon>
        <taxon>Alphaproteobacteria</taxon>
        <taxon>Rhodobacterales</taxon>
        <taxon>Roseobacteraceae</taxon>
        <taxon>Seohaeicola</taxon>
    </lineage>
</organism>